<organism evidence="3 4">
    <name type="scientific">Stenomitos frigidus AS-A4</name>
    <dbReference type="NCBI Taxonomy" id="2933935"/>
    <lineage>
        <taxon>Bacteria</taxon>
        <taxon>Bacillati</taxon>
        <taxon>Cyanobacteriota</taxon>
        <taxon>Cyanophyceae</taxon>
        <taxon>Leptolyngbyales</taxon>
        <taxon>Leptolyngbyaceae</taxon>
        <taxon>Stenomitos</taxon>
    </lineage>
</organism>
<evidence type="ECO:0000313" key="3">
    <source>
        <dbReference type="EMBL" id="MEP1062248.1"/>
    </source>
</evidence>
<feature type="compositionally biased region" description="Low complexity" evidence="1">
    <location>
        <begin position="32"/>
        <end position="46"/>
    </location>
</feature>
<feature type="region of interest" description="Disordered" evidence="1">
    <location>
        <begin position="31"/>
        <end position="69"/>
    </location>
</feature>
<keyword evidence="4" id="KW-1185">Reference proteome</keyword>
<protein>
    <submittedName>
        <fullName evidence="3">Uncharacterized protein</fullName>
    </submittedName>
</protein>
<keyword evidence="2" id="KW-0732">Signal</keyword>
<name>A0ABV0KT76_9CYAN</name>
<evidence type="ECO:0000256" key="2">
    <source>
        <dbReference type="SAM" id="SignalP"/>
    </source>
</evidence>
<evidence type="ECO:0000256" key="1">
    <source>
        <dbReference type="SAM" id="MobiDB-lite"/>
    </source>
</evidence>
<accession>A0ABV0KT76</accession>
<dbReference type="EMBL" id="JAMPLM010000058">
    <property type="protein sequence ID" value="MEP1062248.1"/>
    <property type="molecule type" value="Genomic_DNA"/>
</dbReference>
<feature type="compositionally biased region" description="Polar residues" evidence="1">
    <location>
        <begin position="56"/>
        <end position="67"/>
    </location>
</feature>
<dbReference type="RefSeq" id="WP_190452753.1">
    <property type="nucleotide sequence ID" value="NZ_JAMPLM010000058.1"/>
</dbReference>
<feature type="chain" id="PRO_5046199241" evidence="2">
    <location>
        <begin position="26"/>
        <end position="160"/>
    </location>
</feature>
<dbReference type="Proteomes" id="UP001476950">
    <property type="component" value="Unassembled WGS sequence"/>
</dbReference>
<reference evidence="3 4" key="1">
    <citation type="submission" date="2022-04" db="EMBL/GenBank/DDBJ databases">
        <title>Positive selection, recombination, and allopatry shape intraspecific diversity of widespread and dominant cyanobacteria.</title>
        <authorList>
            <person name="Wei J."/>
            <person name="Shu W."/>
            <person name="Hu C."/>
        </authorList>
    </citation>
    <scope>NUCLEOTIDE SEQUENCE [LARGE SCALE GENOMIC DNA]</scope>
    <source>
        <strain evidence="3 4">AS-A4</strain>
    </source>
</reference>
<sequence>MNRKQPLLWAAALLALIGAVNGCSATKAPESIASTTPEAIAPAATPRPEPDDEVSLTDTATPASDSNIGKVDEAGTTVVVDVPDDEVCRPKTVSITKAVFETCLIDGLTFVQVSNTIGFKGNLVSQSGNTQIRRWSNGEKILLGTFRDGKLVSKSQVNLE</sequence>
<proteinExistence type="predicted"/>
<gene>
    <name evidence="3" type="ORF">NDI38_28140</name>
</gene>
<feature type="signal peptide" evidence="2">
    <location>
        <begin position="1"/>
        <end position="25"/>
    </location>
</feature>
<evidence type="ECO:0000313" key="4">
    <source>
        <dbReference type="Proteomes" id="UP001476950"/>
    </source>
</evidence>
<comment type="caution">
    <text evidence="3">The sequence shown here is derived from an EMBL/GenBank/DDBJ whole genome shotgun (WGS) entry which is preliminary data.</text>
</comment>